<organism evidence="1 2">
    <name type="scientific">Lacibacterium aquatile</name>
    <dbReference type="NCBI Taxonomy" id="1168082"/>
    <lineage>
        <taxon>Bacteria</taxon>
        <taxon>Pseudomonadati</taxon>
        <taxon>Pseudomonadota</taxon>
        <taxon>Alphaproteobacteria</taxon>
        <taxon>Rhodospirillales</taxon>
        <taxon>Rhodospirillaceae</taxon>
    </lineage>
</organism>
<protein>
    <recommendedName>
        <fullName evidence="3">DUF945 family protein</fullName>
    </recommendedName>
</protein>
<proteinExistence type="predicted"/>
<evidence type="ECO:0000313" key="1">
    <source>
        <dbReference type="EMBL" id="MFD2264382.1"/>
    </source>
</evidence>
<sequence>MKKPLIAVSAIALLAAAGYGGLVFAEKKIAEAVVAGMNEGGTTVTVKAARYSLLNGRLELEDVVATDKVQADRKFAAALLVAEGANRDAGGLVARGLKGEAADTLPVQLVKKLDVTGVRWSDGEKSVVVERLSGANLSVVPGKLPRAASLAEAFTKPSLALTMAAFGADRLEFIKATGTFKNETVTTDTTLIETLAGGVAETLETRSNVWTGPEATGKLAKSRATGIDLAGLAADRLSAKTLSIEGGDFAGKKGEKIAFGAITLTDPKPLDFGALDTAPEAVAATWSVGNLAVKDLAVTVPEEQTDISLGLFELDKFGEGKLASAKLAGLKVDVKKTSTKIALGEVAVETLDYTALLAGNPTGLVVKKVSLDAFEVDVAEAGKLALGKAVTEYTRFEQSLPAAGYSTMTGLTISDIRDPEGREAFKKLGYEGLSFDGEMRFDWKAESGAFVLETFKLTGKDMGALNLAMTLGGLDYETAVSGDPFAFLETMRLESLDLRYDDESLFGRVLKLVAAEQGARPEDIRDMALTILDEQRRQVSKNPIAVDAIKGLKTFVEKPKNLTFSLRPNEPVGYEDLMDEEEPAAVARLLGVKVEANK</sequence>
<accession>A0ABW5DTY6</accession>
<reference evidence="2" key="1">
    <citation type="journal article" date="2019" name="Int. J. Syst. Evol. Microbiol.">
        <title>The Global Catalogue of Microorganisms (GCM) 10K type strain sequencing project: providing services to taxonomists for standard genome sequencing and annotation.</title>
        <authorList>
            <consortium name="The Broad Institute Genomics Platform"/>
            <consortium name="The Broad Institute Genome Sequencing Center for Infectious Disease"/>
            <person name="Wu L."/>
            <person name="Ma J."/>
        </authorList>
    </citation>
    <scope>NUCLEOTIDE SEQUENCE [LARGE SCALE GENOMIC DNA]</scope>
    <source>
        <strain evidence="2">CGMCC 1.19062</strain>
    </source>
</reference>
<name>A0ABW5DTY6_9PROT</name>
<evidence type="ECO:0008006" key="3">
    <source>
        <dbReference type="Google" id="ProtNLM"/>
    </source>
</evidence>
<dbReference type="Proteomes" id="UP001597295">
    <property type="component" value="Unassembled WGS sequence"/>
</dbReference>
<gene>
    <name evidence="1" type="ORF">ACFSM5_15870</name>
</gene>
<dbReference type="EMBL" id="JBHUIP010000013">
    <property type="protein sequence ID" value="MFD2264382.1"/>
    <property type="molecule type" value="Genomic_DNA"/>
</dbReference>
<keyword evidence="2" id="KW-1185">Reference proteome</keyword>
<comment type="caution">
    <text evidence="1">The sequence shown here is derived from an EMBL/GenBank/DDBJ whole genome shotgun (WGS) entry which is preliminary data.</text>
</comment>
<evidence type="ECO:0000313" key="2">
    <source>
        <dbReference type="Proteomes" id="UP001597295"/>
    </source>
</evidence>
<dbReference type="RefSeq" id="WP_379877464.1">
    <property type="nucleotide sequence ID" value="NZ_JBHUIP010000013.1"/>
</dbReference>